<keyword evidence="2" id="KW-1185">Reference proteome</keyword>
<name>A0A7X3D0V2_9FLAO</name>
<protein>
    <submittedName>
        <fullName evidence="1">Crp/Fnr family transcriptional regulator</fullName>
    </submittedName>
</protein>
<reference evidence="1 2" key="1">
    <citation type="journal article" date="2019" name="Mar. Drugs">
        <title>Comparative Genomics and CAZyme Genome Repertoires of Marine Zobellia amurskyensis KMM 3526(T) and Zobellia laminariae KMM 3676(T).</title>
        <authorList>
            <person name="Chernysheva N."/>
            <person name="Bystritskaya E."/>
            <person name="Stenkova A."/>
            <person name="Golovkin I."/>
            <person name="Nedashkovskaya O."/>
            <person name="Isaeva M."/>
        </authorList>
    </citation>
    <scope>NUCLEOTIDE SEQUENCE [LARGE SCALE GENOMIC DNA]</scope>
    <source>
        <strain evidence="1 2">KMM 3526</strain>
    </source>
</reference>
<organism evidence="1 2">
    <name type="scientific">Zobellia amurskyensis</name>
    <dbReference type="NCBI Taxonomy" id="248905"/>
    <lineage>
        <taxon>Bacteria</taxon>
        <taxon>Pseudomonadati</taxon>
        <taxon>Bacteroidota</taxon>
        <taxon>Flavobacteriia</taxon>
        <taxon>Flavobacteriales</taxon>
        <taxon>Flavobacteriaceae</taxon>
        <taxon>Zobellia</taxon>
    </lineage>
</organism>
<proteinExistence type="predicted"/>
<evidence type="ECO:0000313" key="1">
    <source>
        <dbReference type="EMBL" id="MUH35494.1"/>
    </source>
</evidence>
<dbReference type="AlphaFoldDB" id="A0A7X3D0V2"/>
<evidence type="ECO:0000313" key="2">
    <source>
        <dbReference type="Proteomes" id="UP000540519"/>
    </source>
</evidence>
<comment type="caution">
    <text evidence="1">The sequence shown here is derived from an EMBL/GenBank/DDBJ whole genome shotgun (WGS) entry which is preliminary data.</text>
</comment>
<dbReference type="Proteomes" id="UP000540519">
    <property type="component" value="Unassembled WGS sequence"/>
</dbReference>
<dbReference type="SUPFAM" id="SSF51206">
    <property type="entry name" value="cAMP-binding domain-like"/>
    <property type="match status" value="1"/>
</dbReference>
<sequence>MNSVLPITEEDWQVITPYLSVVEFEEGEQLLCPPQICGFIAFINSGSLRSYHTNDQLVETNLLLRSINEFITDYESFVSQQSSTLWIQSIQKGDAIFLDRTGLYSLYETSFYWNKFGRIISEQIFVNSKRRTEQLLFLNPTERYLLLMKNHPEYFQKYSLKHIASYLGITPKSLSRIRNQLTKH</sequence>
<accession>A0A7X3D0V2</accession>
<dbReference type="RefSeq" id="WP_155599305.1">
    <property type="nucleotide sequence ID" value="NZ_RCNR01000009.1"/>
</dbReference>
<dbReference type="EMBL" id="RCNR01000009">
    <property type="protein sequence ID" value="MUH35494.1"/>
    <property type="molecule type" value="Genomic_DNA"/>
</dbReference>
<dbReference type="OrthoDB" id="663011at2"/>
<dbReference type="InterPro" id="IPR014710">
    <property type="entry name" value="RmlC-like_jellyroll"/>
</dbReference>
<gene>
    <name evidence="1" type="ORF">D9O36_06555</name>
</gene>
<dbReference type="Gene3D" id="2.60.120.10">
    <property type="entry name" value="Jelly Rolls"/>
    <property type="match status" value="1"/>
</dbReference>
<dbReference type="InterPro" id="IPR018490">
    <property type="entry name" value="cNMP-bd_dom_sf"/>
</dbReference>